<accession>A7J7C1</accession>
<protein>
    <submittedName>
        <fullName evidence="2">Uncharacterized protein n417L</fullName>
    </submittedName>
</protein>
<sequence length="93" mass="9770">MDPGNGKTRKGQGSCHCGQICIYQGQLLVAARSSRRCHVLGTQAKGVKRCDAGKVCHSDKSGSGNKGKGRPTKQLRASADEAQDIFPQGTVAD</sequence>
<evidence type="ECO:0000313" key="2">
    <source>
        <dbReference type="EMBL" id="ABT15702.1"/>
    </source>
</evidence>
<organism evidence="2 3">
    <name type="scientific">Paramecium bursaria Chlorella virus FR483</name>
    <name type="common">PBCV-FR483</name>
    <dbReference type="NCBI Taxonomy" id="399781"/>
    <lineage>
        <taxon>Viruses</taxon>
        <taxon>Varidnaviria</taxon>
        <taxon>Bamfordvirae</taxon>
        <taxon>Nucleocytoviricota</taxon>
        <taxon>Megaviricetes</taxon>
        <taxon>Algavirales</taxon>
        <taxon>Phycodnaviridae</taxon>
        <taxon>Chlorovirus</taxon>
        <taxon>Chlorovirus conductrix</taxon>
        <taxon>Paramecium bursaria Chlorella virus A1</taxon>
    </lineage>
</organism>
<evidence type="ECO:0000256" key="1">
    <source>
        <dbReference type="SAM" id="MobiDB-lite"/>
    </source>
</evidence>
<dbReference type="RefSeq" id="YP_001426049.1">
    <property type="nucleotide sequence ID" value="NC_008603.1"/>
</dbReference>
<feature type="region of interest" description="Disordered" evidence="1">
    <location>
        <begin position="54"/>
        <end position="93"/>
    </location>
</feature>
<dbReference type="Proteomes" id="UP000204095">
    <property type="component" value="Segment"/>
</dbReference>
<gene>
    <name evidence="2" type="primary">n417L</name>
    <name evidence="2" type="ORF">FR483_n417L</name>
</gene>
<name>A7J7C1_PBCVF</name>
<dbReference type="EMBL" id="DQ890022">
    <property type="protein sequence ID" value="ABT15702.1"/>
    <property type="molecule type" value="Genomic_DNA"/>
</dbReference>
<dbReference type="GeneID" id="5469976"/>
<reference evidence="2 3" key="1">
    <citation type="journal article" date="2007" name="Virology">
        <title>Sequence and annotation of the 314-kb MT325 and the 321-kb FR483 viruses that infect Chlorella Pbi.</title>
        <authorList>
            <person name="Fitzgerald L.A."/>
            <person name="Graves M.V."/>
            <person name="Li X."/>
            <person name="Feldblyum T."/>
            <person name="Hartigan J."/>
            <person name="Van Etten J.L."/>
        </authorList>
    </citation>
    <scope>NUCLEOTIDE SEQUENCE [LARGE SCALE GENOMIC DNA]</scope>
    <source>
        <strain evidence="2 3">FR483</strain>
    </source>
</reference>
<proteinExistence type="predicted"/>
<organismHost>
    <name type="scientific">Paramecium bursaria</name>
    <dbReference type="NCBI Taxonomy" id="74790"/>
</organismHost>
<dbReference type="KEGG" id="vg:5469976"/>
<evidence type="ECO:0000313" key="3">
    <source>
        <dbReference type="Proteomes" id="UP000204095"/>
    </source>
</evidence>